<dbReference type="InterPro" id="IPR042262">
    <property type="entry name" value="CN_hydtase_beta_C"/>
</dbReference>
<dbReference type="Pfam" id="PF21006">
    <property type="entry name" value="NHase_beta_N"/>
    <property type="match status" value="1"/>
</dbReference>
<comment type="caution">
    <text evidence="2">The sequence shown here is derived from an EMBL/GenBank/DDBJ whole genome shotgun (WGS) entry which is preliminary data.</text>
</comment>
<dbReference type="SUPFAM" id="SSF50090">
    <property type="entry name" value="Electron transport accessory proteins"/>
    <property type="match status" value="1"/>
</dbReference>
<sequence>MQTSFEHFAMGAMLGQSDMPPKDNGSLCFGAPWQRQAFGMALALSKQGVFEWDEFRSELISTIAAWEATHDTSDPSWDYYEIWLTALETMVKRSGLDGRATLAP</sequence>
<reference evidence="2 3" key="1">
    <citation type="submission" date="2016-03" db="EMBL/GenBank/DDBJ databases">
        <title>Microsymbionts genomes from the relict species Vavilovia formosa (Stev.) Fed.</title>
        <authorList>
            <person name="Kopat V."/>
            <person name="Chirak E."/>
            <person name="Kimeklis A."/>
            <person name="Andronov E."/>
        </authorList>
    </citation>
    <scope>NUCLEOTIDE SEQUENCE [LARGE SCALE GENOMIC DNA]</scope>
    <source>
        <strain evidence="2 3">Vaf07</strain>
    </source>
</reference>
<dbReference type="STRING" id="943830.A4A58_19955"/>
<dbReference type="NCBIfam" id="TIGR03889">
    <property type="entry name" value="nitrile_acc"/>
    <property type="match status" value="1"/>
</dbReference>
<dbReference type="Gene3D" id="1.10.472.20">
    <property type="entry name" value="Nitrile hydratase, beta subunit"/>
    <property type="match status" value="1"/>
</dbReference>
<protein>
    <submittedName>
        <fullName evidence="2">Nitrile hydratase accessory protein</fullName>
    </submittedName>
</protein>
<organism evidence="2 3">
    <name type="scientific">Tardiphaga robiniae</name>
    <dbReference type="NCBI Taxonomy" id="943830"/>
    <lineage>
        <taxon>Bacteria</taxon>
        <taxon>Pseudomonadati</taxon>
        <taxon>Pseudomonadota</taxon>
        <taxon>Alphaproteobacteria</taxon>
        <taxon>Hyphomicrobiales</taxon>
        <taxon>Nitrobacteraceae</taxon>
        <taxon>Tardiphaga</taxon>
    </lineage>
</organism>
<evidence type="ECO:0000259" key="1">
    <source>
        <dbReference type="Pfam" id="PF21006"/>
    </source>
</evidence>
<dbReference type="EMBL" id="LVYV01000056">
    <property type="protein sequence ID" value="KZD20488.1"/>
    <property type="molecule type" value="Genomic_DNA"/>
</dbReference>
<evidence type="ECO:0000313" key="2">
    <source>
        <dbReference type="EMBL" id="KZD20488.1"/>
    </source>
</evidence>
<proteinExistence type="predicted"/>
<dbReference type="Proteomes" id="UP000076574">
    <property type="component" value="Unassembled WGS sequence"/>
</dbReference>
<dbReference type="OrthoDB" id="9811616at2"/>
<dbReference type="AlphaFoldDB" id="A0A163X6Q2"/>
<dbReference type="InterPro" id="IPR049054">
    <property type="entry name" value="CN_hydtase_beta-like_N"/>
</dbReference>
<dbReference type="InterPro" id="IPR023808">
    <property type="entry name" value="Nitrile_Hydratase_acc_put"/>
</dbReference>
<name>A0A163X6Q2_9BRAD</name>
<dbReference type="RefSeq" id="WP_068738855.1">
    <property type="nucleotide sequence ID" value="NZ_LVYV01000056.1"/>
</dbReference>
<evidence type="ECO:0000313" key="3">
    <source>
        <dbReference type="Proteomes" id="UP000076574"/>
    </source>
</evidence>
<accession>A0A163X6Q2</accession>
<keyword evidence="3" id="KW-1185">Reference proteome</keyword>
<dbReference type="InterPro" id="IPR008990">
    <property type="entry name" value="Elect_transpt_acc-like_dom_sf"/>
</dbReference>
<feature type="domain" description="Nitrile hydratase beta subunit-like N-terminal" evidence="1">
    <location>
        <begin position="10"/>
        <end position="97"/>
    </location>
</feature>
<gene>
    <name evidence="2" type="ORF">A4A58_19955</name>
</gene>